<evidence type="ECO:0000313" key="2">
    <source>
        <dbReference type="Proteomes" id="UP001597163"/>
    </source>
</evidence>
<gene>
    <name evidence="1" type="ORF">ACFQ2E_06385</name>
</gene>
<evidence type="ECO:0008006" key="3">
    <source>
        <dbReference type="Google" id="ProtNLM"/>
    </source>
</evidence>
<accession>A0ABW3RAH3</accession>
<name>A0ABW3RAH3_9FLAO</name>
<dbReference type="Proteomes" id="UP001597163">
    <property type="component" value="Unassembled WGS sequence"/>
</dbReference>
<evidence type="ECO:0000313" key="1">
    <source>
        <dbReference type="EMBL" id="MFD1162036.1"/>
    </source>
</evidence>
<sequence length="214" mass="25751">MKKLVFILTILAFQQNLYAQKEIIGKVEFYKSEATEFVLFRDTKDLYTKNLNKRKSKVQLIQGDSIIKFITDSTGVFKIRVLLKDSLRIIVNEHSPVFNEQFKFDFNNIKDTLKLRISDKKLAIHRDSIVEPEFYNKYNENQAELNFRNGKKEILLILYDWPKDEITERRKQIAKIYNVKYSYLLIETSQNRMRIMFRYNLVMRKLMGIKENVW</sequence>
<reference evidence="2" key="1">
    <citation type="journal article" date="2019" name="Int. J. Syst. Evol. Microbiol.">
        <title>The Global Catalogue of Microorganisms (GCM) 10K type strain sequencing project: providing services to taxonomists for standard genome sequencing and annotation.</title>
        <authorList>
            <consortium name="The Broad Institute Genomics Platform"/>
            <consortium name="The Broad Institute Genome Sequencing Center for Infectious Disease"/>
            <person name="Wu L."/>
            <person name="Ma J."/>
        </authorList>
    </citation>
    <scope>NUCLEOTIDE SEQUENCE [LARGE SCALE GENOMIC DNA]</scope>
    <source>
        <strain evidence="2">CCUG 63246</strain>
    </source>
</reference>
<protein>
    <recommendedName>
        <fullName evidence="3">DUF4369 domain-containing protein</fullName>
    </recommendedName>
</protein>
<organism evidence="1 2">
    <name type="scientific">Hwangdonia seohaensis</name>
    <dbReference type="NCBI Taxonomy" id="1240727"/>
    <lineage>
        <taxon>Bacteria</taxon>
        <taxon>Pseudomonadati</taxon>
        <taxon>Bacteroidota</taxon>
        <taxon>Flavobacteriia</taxon>
        <taxon>Flavobacteriales</taxon>
        <taxon>Flavobacteriaceae</taxon>
        <taxon>Hwangdonia</taxon>
    </lineage>
</organism>
<keyword evidence="2" id="KW-1185">Reference proteome</keyword>
<proteinExistence type="predicted"/>
<comment type="caution">
    <text evidence="1">The sequence shown here is derived from an EMBL/GenBank/DDBJ whole genome shotgun (WGS) entry which is preliminary data.</text>
</comment>
<dbReference type="RefSeq" id="WP_311937925.1">
    <property type="nucleotide sequence ID" value="NZ_JAVSCK010000002.1"/>
</dbReference>
<dbReference type="EMBL" id="JBHTLJ010000002">
    <property type="protein sequence ID" value="MFD1162036.1"/>
    <property type="molecule type" value="Genomic_DNA"/>
</dbReference>